<dbReference type="Proteomes" id="UP001164250">
    <property type="component" value="Chromosome 1"/>
</dbReference>
<comment type="caution">
    <text evidence="1">The sequence shown here is derived from an EMBL/GenBank/DDBJ whole genome shotgun (WGS) entry which is preliminary data.</text>
</comment>
<sequence>MPRSEEFSDTGSSNEAVSTLNHDNKNEEQVATQERRWIGTIVTKIFDGHTVMGEVIAYDKEIRKFKIVYEDDKREKVCENELLSLAAPPQMVREHLDHVELNRNNEEKKKKKKGTSKATKTSSLKIRIPINSNQPKAKEEVKGKRTRKAAQNPSTYIPLAIRENKRDAYIWYY</sequence>
<reference evidence="2" key="1">
    <citation type="journal article" date="2023" name="G3 (Bethesda)">
        <title>Genome assembly and association tests identify interacting loci associated with vigor, precocity, and sex in interspecific pistachio rootstocks.</title>
        <authorList>
            <person name="Palmer W."/>
            <person name="Jacygrad E."/>
            <person name="Sagayaradj S."/>
            <person name="Cavanaugh K."/>
            <person name="Han R."/>
            <person name="Bertier L."/>
            <person name="Beede B."/>
            <person name="Kafkas S."/>
            <person name="Golino D."/>
            <person name="Preece J."/>
            <person name="Michelmore R."/>
        </authorList>
    </citation>
    <scope>NUCLEOTIDE SEQUENCE [LARGE SCALE GENOMIC DNA]</scope>
</reference>
<accession>A0ACC1CB01</accession>
<evidence type="ECO:0000313" key="2">
    <source>
        <dbReference type="Proteomes" id="UP001164250"/>
    </source>
</evidence>
<gene>
    <name evidence="1" type="ORF">Patl1_03265</name>
</gene>
<name>A0ACC1CB01_9ROSI</name>
<protein>
    <submittedName>
        <fullName evidence="1">Uncharacterized protein</fullName>
    </submittedName>
</protein>
<evidence type="ECO:0000313" key="1">
    <source>
        <dbReference type="EMBL" id="KAJ0112819.1"/>
    </source>
</evidence>
<organism evidence="1 2">
    <name type="scientific">Pistacia atlantica</name>
    <dbReference type="NCBI Taxonomy" id="434234"/>
    <lineage>
        <taxon>Eukaryota</taxon>
        <taxon>Viridiplantae</taxon>
        <taxon>Streptophyta</taxon>
        <taxon>Embryophyta</taxon>
        <taxon>Tracheophyta</taxon>
        <taxon>Spermatophyta</taxon>
        <taxon>Magnoliopsida</taxon>
        <taxon>eudicotyledons</taxon>
        <taxon>Gunneridae</taxon>
        <taxon>Pentapetalae</taxon>
        <taxon>rosids</taxon>
        <taxon>malvids</taxon>
        <taxon>Sapindales</taxon>
        <taxon>Anacardiaceae</taxon>
        <taxon>Pistacia</taxon>
    </lineage>
</organism>
<dbReference type="EMBL" id="CM047897">
    <property type="protein sequence ID" value="KAJ0112819.1"/>
    <property type="molecule type" value="Genomic_DNA"/>
</dbReference>
<keyword evidence="2" id="KW-1185">Reference proteome</keyword>
<proteinExistence type="predicted"/>